<dbReference type="InterPro" id="IPR005346">
    <property type="entry name" value="RnfH"/>
</dbReference>
<proteinExistence type="inferred from homology"/>
<dbReference type="NCBIfam" id="NF002490">
    <property type="entry name" value="PRK01777.1"/>
    <property type="match status" value="1"/>
</dbReference>
<dbReference type="InterPro" id="IPR016155">
    <property type="entry name" value="Mopterin_synth/thiamin_S_b"/>
</dbReference>
<gene>
    <name evidence="3" type="ORF">C8N29_101214</name>
</gene>
<evidence type="ECO:0000313" key="4">
    <source>
        <dbReference type="Proteomes" id="UP000244223"/>
    </source>
</evidence>
<comment type="similarity">
    <text evidence="1 2">Belongs to the UPF0125 (RnfH) family.</text>
</comment>
<accession>A0A2T5J3H4</accession>
<dbReference type="Gene3D" id="3.10.20.280">
    <property type="entry name" value="RnfH-like"/>
    <property type="match status" value="1"/>
</dbReference>
<evidence type="ECO:0000313" key="3">
    <source>
        <dbReference type="EMBL" id="PTQ91142.1"/>
    </source>
</evidence>
<dbReference type="HAMAP" id="MF_00460">
    <property type="entry name" value="UPF0125_RnfH"/>
    <property type="match status" value="1"/>
</dbReference>
<organism evidence="3 4">
    <name type="scientific">Agitococcus lubricus</name>
    <dbReference type="NCBI Taxonomy" id="1077255"/>
    <lineage>
        <taxon>Bacteria</taxon>
        <taxon>Pseudomonadati</taxon>
        <taxon>Pseudomonadota</taxon>
        <taxon>Gammaproteobacteria</taxon>
        <taxon>Moraxellales</taxon>
        <taxon>Moraxellaceae</taxon>
        <taxon>Agitococcus</taxon>
    </lineage>
</organism>
<dbReference type="Pfam" id="PF03658">
    <property type="entry name" value="Ub-RnfH"/>
    <property type="match status" value="1"/>
</dbReference>
<keyword evidence="4" id="KW-1185">Reference proteome</keyword>
<dbReference type="OrthoDB" id="9796575at2"/>
<dbReference type="PANTHER" id="PTHR37483">
    <property type="entry name" value="UPF0125 PROTEIN RATB"/>
    <property type="match status" value="1"/>
</dbReference>
<dbReference type="SUPFAM" id="SSF54285">
    <property type="entry name" value="MoaD/ThiS"/>
    <property type="match status" value="1"/>
</dbReference>
<evidence type="ECO:0000256" key="1">
    <source>
        <dbReference type="ARBA" id="ARBA00010645"/>
    </source>
</evidence>
<dbReference type="AlphaFoldDB" id="A0A2T5J3H4"/>
<reference evidence="3 4" key="1">
    <citation type="submission" date="2018-04" db="EMBL/GenBank/DDBJ databases">
        <title>Genomic Encyclopedia of Archaeal and Bacterial Type Strains, Phase II (KMG-II): from individual species to whole genera.</title>
        <authorList>
            <person name="Goeker M."/>
        </authorList>
    </citation>
    <scope>NUCLEOTIDE SEQUENCE [LARGE SCALE GENOMIC DNA]</scope>
    <source>
        <strain evidence="3 4">DSM 5822</strain>
    </source>
</reference>
<name>A0A2T5J3H4_9GAMM</name>
<dbReference type="RefSeq" id="WP_107864166.1">
    <property type="nucleotide sequence ID" value="NZ_QAON01000001.1"/>
</dbReference>
<dbReference type="EMBL" id="QAON01000001">
    <property type="protein sequence ID" value="PTQ91142.1"/>
    <property type="molecule type" value="Genomic_DNA"/>
</dbReference>
<evidence type="ECO:0000256" key="2">
    <source>
        <dbReference type="HAMAP-Rule" id="MF_00460"/>
    </source>
</evidence>
<protein>
    <recommendedName>
        <fullName evidence="2">UPF0125 protein C8N29_101214</fullName>
    </recommendedName>
</protein>
<comment type="caution">
    <text evidence="3">The sequence shown here is derived from an EMBL/GenBank/DDBJ whole genome shotgun (WGS) entry which is preliminary data.</text>
</comment>
<dbReference type="Proteomes" id="UP000244223">
    <property type="component" value="Unassembled WGS sequence"/>
</dbReference>
<dbReference type="PANTHER" id="PTHR37483:SF1">
    <property type="entry name" value="UPF0125 PROTEIN RATB"/>
    <property type="match status" value="1"/>
</dbReference>
<dbReference type="InterPro" id="IPR037021">
    <property type="entry name" value="RnfH_sf"/>
</dbReference>
<sequence>MSQTLVEVEVAYALPHKQLILTIQVPEGTSLYDAVVQSRMVEHFPDLDLSQASLGVFGKLEKSPKTRAVCAGERIEIYRPLLTDPKEARKARAAKAQEARAKS</sequence>